<dbReference type="SUPFAM" id="SSF81321">
    <property type="entry name" value="Family A G protein-coupled receptor-like"/>
    <property type="match status" value="1"/>
</dbReference>
<keyword evidence="3" id="KW-1185">Reference proteome</keyword>
<accession>A0A3M7PFR3</accession>
<dbReference type="Proteomes" id="UP000276133">
    <property type="component" value="Unassembled WGS sequence"/>
</dbReference>
<keyword evidence="1" id="KW-0812">Transmembrane</keyword>
<reference evidence="2 3" key="1">
    <citation type="journal article" date="2018" name="Sci. Rep.">
        <title>Genomic signatures of local adaptation to the degree of environmental predictability in rotifers.</title>
        <authorList>
            <person name="Franch-Gras L."/>
            <person name="Hahn C."/>
            <person name="Garcia-Roger E.M."/>
            <person name="Carmona M.J."/>
            <person name="Serra M."/>
            <person name="Gomez A."/>
        </authorList>
    </citation>
    <scope>NUCLEOTIDE SEQUENCE [LARGE SCALE GENOMIC DNA]</scope>
    <source>
        <strain evidence="2">HYR1</strain>
    </source>
</reference>
<dbReference type="AlphaFoldDB" id="A0A3M7PFR3"/>
<evidence type="ECO:0000256" key="1">
    <source>
        <dbReference type="SAM" id="Phobius"/>
    </source>
</evidence>
<dbReference type="Gene3D" id="1.20.1070.10">
    <property type="entry name" value="Rhodopsin 7-helix transmembrane proteins"/>
    <property type="match status" value="1"/>
</dbReference>
<feature type="transmembrane region" description="Helical" evidence="1">
    <location>
        <begin position="29"/>
        <end position="57"/>
    </location>
</feature>
<feature type="transmembrane region" description="Helical" evidence="1">
    <location>
        <begin position="221"/>
        <end position="246"/>
    </location>
</feature>
<organism evidence="2 3">
    <name type="scientific">Brachionus plicatilis</name>
    <name type="common">Marine rotifer</name>
    <name type="synonym">Brachionus muelleri</name>
    <dbReference type="NCBI Taxonomy" id="10195"/>
    <lineage>
        <taxon>Eukaryota</taxon>
        <taxon>Metazoa</taxon>
        <taxon>Spiralia</taxon>
        <taxon>Gnathifera</taxon>
        <taxon>Rotifera</taxon>
        <taxon>Eurotatoria</taxon>
        <taxon>Monogononta</taxon>
        <taxon>Pseudotrocha</taxon>
        <taxon>Ploima</taxon>
        <taxon>Brachionidae</taxon>
        <taxon>Brachionus</taxon>
    </lineage>
</organism>
<feature type="transmembrane region" description="Helical" evidence="1">
    <location>
        <begin position="266"/>
        <end position="286"/>
    </location>
</feature>
<proteinExistence type="predicted"/>
<keyword evidence="1" id="KW-1133">Transmembrane helix</keyword>
<gene>
    <name evidence="2" type="ORF">BpHYR1_035547</name>
</gene>
<comment type="caution">
    <text evidence="2">The sequence shown here is derived from an EMBL/GenBank/DDBJ whole genome shotgun (WGS) entry which is preliminary data.</text>
</comment>
<protein>
    <submittedName>
        <fullName evidence="2">Uncharacterized protein</fullName>
    </submittedName>
</protein>
<dbReference type="EMBL" id="REGN01011075">
    <property type="protein sequence ID" value="RMZ97941.1"/>
    <property type="molecule type" value="Genomic_DNA"/>
</dbReference>
<name>A0A3M7PFR3_BRAPC</name>
<keyword evidence="1" id="KW-0472">Membrane</keyword>
<evidence type="ECO:0000313" key="2">
    <source>
        <dbReference type="EMBL" id="RMZ97941.1"/>
    </source>
</evidence>
<sequence length="292" mass="33884">MTAQCDKFKYGADIQMKKSITDFVYTTEFISFINLLFFPIFCIMGLTTNGVSILALIKNNKQNKLTKKSSIYLYMVEFVGNSIKTASNILNVLIAKNRFDLLRGEQNLPKSTDRFKHFLLSLGIFIVVLLINAESILTIEINDMIKRSFFDFKQRDLVFFCLYLTRFILNDFLLYILIVVFDCLLLSKLKQAISHKKKICHGQINKISEKENFENRITYSVLFNCSILMVLRSFEFGVSLYVLLTYQACDKVLKICSNISQLGNSFYLISCSLNLVTYALFNFEFLEKFQVF</sequence>
<feature type="transmembrane region" description="Helical" evidence="1">
    <location>
        <begin position="157"/>
        <end position="187"/>
    </location>
</feature>
<evidence type="ECO:0000313" key="3">
    <source>
        <dbReference type="Proteomes" id="UP000276133"/>
    </source>
</evidence>
<feature type="transmembrane region" description="Helical" evidence="1">
    <location>
        <begin position="118"/>
        <end position="137"/>
    </location>
</feature>